<accession>A0A1Q9LIB1</accession>
<organism evidence="1 2">
    <name type="scientific">Actinokineospora bangkokensis</name>
    <dbReference type="NCBI Taxonomy" id="1193682"/>
    <lineage>
        <taxon>Bacteria</taxon>
        <taxon>Bacillati</taxon>
        <taxon>Actinomycetota</taxon>
        <taxon>Actinomycetes</taxon>
        <taxon>Pseudonocardiales</taxon>
        <taxon>Pseudonocardiaceae</taxon>
        <taxon>Actinokineospora</taxon>
    </lineage>
</organism>
<dbReference type="AlphaFoldDB" id="A0A1Q9LIB1"/>
<proteinExistence type="predicted"/>
<comment type="caution">
    <text evidence="1">The sequence shown here is derived from an EMBL/GenBank/DDBJ whole genome shotgun (WGS) entry which is preliminary data.</text>
</comment>
<evidence type="ECO:0000313" key="1">
    <source>
        <dbReference type="EMBL" id="OLR91787.1"/>
    </source>
</evidence>
<name>A0A1Q9LIB1_9PSEU</name>
<gene>
    <name evidence="1" type="ORF">BJP25_25035</name>
</gene>
<dbReference type="Proteomes" id="UP000186040">
    <property type="component" value="Unassembled WGS sequence"/>
</dbReference>
<dbReference type="RefSeq" id="WP_075976504.1">
    <property type="nucleotide sequence ID" value="NZ_MKQR01000019.1"/>
</dbReference>
<protein>
    <submittedName>
        <fullName evidence="1">Uncharacterized protein</fullName>
    </submittedName>
</protein>
<reference evidence="1 2" key="1">
    <citation type="submission" date="2016-10" db="EMBL/GenBank/DDBJ databases">
        <title>The Draft Genome Sequence of Actinokineospora bangkokensis 44EHWT reveals the biosynthetic pathway of antifungal compounds Thailandins with unusual extender unit butylmalonyl-CoA.</title>
        <authorList>
            <person name="Greule A."/>
            <person name="Intra B."/>
            <person name="Flemming S."/>
            <person name="Rommel M.G."/>
            <person name="Panbangred W."/>
            <person name="Bechthold A."/>
        </authorList>
    </citation>
    <scope>NUCLEOTIDE SEQUENCE [LARGE SCALE GENOMIC DNA]</scope>
    <source>
        <strain evidence="1 2">44EHW</strain>
    </source>
</reference>
<dbReference type="EMBL" id="MKQR01000019">
    <property type="protein sequence ID" value="OLR91787.1"/>
    <property type="molecule type" value="Genomic_DNA"/>
</dbReference>
<keyword evidence="2" id="KW-1185">Reference proteome</keyword>
<sequence length="289" mass="30250">MFGQAGWPGGTRAVRWEGDRVLPLDDGTGRCDLLRVNSAGLAVGAHTRPGHPTRATAWRAGRRWHPHPRAALASAAVGVDESDGVLVRGRLPEGGDGLWLWRGGEPRELVGGGCAGAVLGPAGHVAVEVVDPDGVRHLLLWHDGAARDLPRPGPGPLLPLALNHHGDGVFLARCGPVPRVLLWRAGAWAECAGAAPADGLPTGVLINSRGGTAVRDASGRTPVAINERGTVLAAEPDGGAAVLDERGWTRIPPPAGGRVLPAALHPFLPWVVGDLLDRDGRTRRPFLYR</sequence>
<evidence type="ECO:0000313" key="2">
    <source>
        <dbReference type="Proteomes" id="UP000186040"/>
    </source>
</evidence>